<dbReference type="EMBL" id="JAFLRJ010000007">
    <property type="protein sequence ID" value="MBO0510428.1"/>
    <property type="molecule type" value="Genomic_DNA"/>
</dbReference>
<feature type="chain" id="PRO_5037266500" description="Gram-positive cocci surface proteins LPxTG domain-containing protein" evidence="2">
    <location>
        <begin position="28"/>
        <end position="143"/>
    </location>
</feature>
<reference evidence="3" key="1">
    <citation type="submission" date="2021-03" db="EMBL/GenBank/DDBJ databases">
        <title>Streptomyces poriferae sp. nov., a novel marine sponge-derived Actinobacteria species with anti-MRSA activity.</title>
        <authorList>
            <person name="Sandoval-Powers M."/>
            <person name="Kralova S."/>
            <person name="Nguyen G.-S."/>
            <person name="Fawwal D."/>
            <person name="Degnes K."/>
            <person name="Klinkenberg G."/>
            <person name="Sletta H."/>
            <person name="Wentzel A."/>
            <person name="Liles M.R."/>
        </authorList>
    </citation>
    <scope>NUCLEOTIDE SEQUENCE</scope>
    <source>
        <strain evidence="3">DSM 41794</strain>
    </source>
</reference>
<feature type="compositionally biased region" description="Low complexity" evidence="1">
    <location>
        <begin position="41"/>
        <end position="54"/>
    </location>
</feature>
<comment type="caution">
    <text evidence="3">The sequence shown here is derived from an EMBL/GenBank/DDBJ whole genome shotgun (WGS) entry which is preliminary data.</text>
</comment>
<feature type="region of interest" description="Disordered" evidence="1">
    <location>
        <begin position="89"/>
        <end position="114"/>
    </location>
</feature>
<evidence type="ECO:0000313" key="4">
    <source>
        <dbReference type="Proteomes" id="UP000664167"/>
    </source>
</evidence>
<feature type="compositionally biased region" description="Basic and acidic residues" evidence="1">
    <location>
        <begin position="55"/>
        <end position="71"/>
    </location>
</feature>
<evidence type="ECO:0000313" key="3">
    <source>
        <dbReference type="EMBL" id="MBO0510428.1"/>
    </source>
</evidence>
<dbReference type="PROSITE" id="PS51257">
    <property type="entry name" value="PROKAR_LIPOPROTEIN"/>
    <property type="match status" value="1"/>
</dbReference>
<feature type="signal peptide" evidence="2">
    <location>
        <begin position="1"/>
        <end position="27"/>
    </location>
</feature>
<gene>
    <name evidence="3" type="ORF">J0695_01170</name>
</gene>
<dbReference type="AlphaFoldDB" id="A0A939F289"/>
<evidence type="ECO:0000256" key="2">
    <source>
        <dbReference type="SAM" id="SignalP"/>
    </source>
</evidence>
<sequence>MRSIRYALPAAAALTVALGFGAPIAHAAPQASAACDTATTKANQAQADSDAAAADLKKQEEAGGHPGKAEEDNAASLANAAALATTDAQRVCGNTSPVGPMKTGVGSTSEGSNAASLATGAGLVGAAGIGVMALRRRRADSQV</sequence>
<proteinExistence type="predicted"/>
<keyword evidence="4" id="KW-1185">Reference proteome</keyword>
<evidence type="ECO:0000256" key="1">
    <source>
        <dbReference type="SAM" id="MobiDB-lite"/>
    </source>
</evidence>
<protein>
    <recommendedName>
        <fullName evidence="5">Gram-positive cocci surface proteins LPxTG domain-containing protein</fullName>
    </recommendedName>
</protein>
<keyword evidence="2" id="KW-0732">Signal</keyword>
<evidence type="ECO:0008006" key="5">
    <source>
        <dbReference type="Google" id="ProtNLM"/>
    </source>
</evidence>
<dbReference type="Proteomes" id="UP000664167">
    <property type="component" value="Unassembled WGS sequence"/>
</dbReference>
<accession>A0A939F289</accession>
<organism evidence="3 4">
    <name type="scientific">Streptomyces beijiangensis</name>
    <dbReference type="NCBI Taxonomy" id="163361"/>
    <lineage>
        <taxon>Bacteria</taxon>
        <taxon>Bacillati</taxon>
        <taxon>Actinomycetota</taxon>
        <taxon>Actinomycetes</taxon>
        <taxon>Kitasatosporales</taxon>
        <taxon>Streptomycetaceae</taxon>
        <taxon>Streptomyces</taxon>
    </lineage>
</organism>
<feature type="region of interest" description="Disordered" evidence="1">
    <location>
        <begin position="36"/>
        <end position="72"/>
    </location>
</feature>
<name>A0A939F289_9ACTN</name>
<dbReference type="RefSeq" id="WP_206959225.1">
    <property type="nucleotide sequence ID" value="NZ_BAAAJJ010000008.1"/>
</dbReference>